<dbReference type="InterPro" id="IPR012677">
    <property type="entry name" value="Nucleotide-bd_a/b_plait_sf"/>
</dbReference>
<feature type="region of interest" description="Disordered" evidence="1">
    <location>
        <begin position="99"/>
        <end position="137"/>
    </location>
</feature>
<organism evidence="4">
    <name type="scientific">Diabrotica virgifera virgifera</name>
    <name type="common">western corn rootworm</name>
    <dbReference type="NCBI Taxonomy" id="50390"/>
    <lineage>
        <taxon>Eukaryota</taxon>
        <taxon>Metazoa</taxon>
        <taxon>Ecdysozoa</taxon>
        <taxon>Arthropoda</taxon>
        <taxon>Hexapoda</taxon>
        <taxon>Insecta</taxon>
        <taxon>Pterygota</taxon>
        <taxon>Neoptera</taxon>
        <taxon>Endopterygota</taxon>
        <taxon>Coleoptera</taxon>
        <taxon>Polyphaga</taxon>
        <taxon>Cucujiformia</taxon>
        <taxon>Chrysomeloidea</taxon>
        <taxon>Chrysomelidae</taxon>
        <taxon>Galerucinae</taxon>
        <taxon>Diabroticina</taxon>
        <taxon>Diabroticites</taxon>
        <taxon>Diabrotica</taxon>
    </lineage>
</organism>
<protein>
    <submittedName>
        <fullName evidence="4">Uncharacterized protein LOC114329483</fullName>
    </submittedName>
</protein>
<dbReference type="AlphaFoldDB" id="A0A6P7FN29"/>
<dbReference type="Proteomes" id="UP001652700">
    <property type="component" value="Unplaced"/>
</dbReference>
<dbReference type="RefSeq" id="XP_028134408.1">
    <property type="nucleotide sequence ID" value="XM_028278607.1"/>
</dbReference>
<proteinExistence type="predicted"/>
<evidence type="ECO:0000256" key="1">
    <source>
        <dbReference type="SAM" id="MobiDB-lite"/>
    </source>
</evidence>
<dbReference type="Gene3D" id="3.30.70.330">
    <property type="match status" value="1"/>
</dbReference>
<dbReference type="CDD" id="cd00590">
    <property type="entry name" value="RRM_SF"/>
    <property type="match status" value="1"/>
</dbReference>
<reference evidence="4" key="1">
    <citation type="submission" date="2025-04" db="UniProtKB">
        <authorList>
            <consortium name="RefSeq"/>
        </authorList>
    </citation>
    <scope>IDENTIFICATION</scope>
    <source>
        <tissue evidence="4">Whole insect</tissue>
    </source>
</reference>
<sequence length="137" mass="15724">MAVPQRCVRFVNLTKGTTPRELIQHIETDISLKDKIEKVHMGMDYRLQLVFAYVIFKCHEGASRVVGNLNKTTWNDLSLNVETIGPDLEYTVYHTKAIPQPQESSEIKRPKVKLNPKTSVKKRQDKTKTSKVIEKST</sequence>
<dbReference type="OrthoDB" id="6797168at2759"/>
<gene>
    <name evidence="4" type="primary">LOC114329483</name>
</gene>
<feature type="compositionally biased region" description="Basic residues" evidence="1">
    <location>
        <begin position="110"/>
        <end position="125"/>
    </location>
</feature>
<evidence type="ECO:0000313" key="3">
    <source>
        <dbReference type="Proteomes" id="UP001652700"/>
    </source>
</evidence>
<dbReference type="GO" id="GO:0003676">
    <property type="term" value="F:nucleic acid binding"/>
    <property type="evidence" value="ECO:0007669"/>
    <property type="project" value="InterPro"/>
</dbReference>
<dbReference type="RefSeq" id="XP_050499743.1">
    <property type="nucleotide sequence ID" value="XM_050643786.1"/>
</dbReference>
<dbReference type="EnsemblMetazoa" id="XM_050643786.1">
    <property type="protein sequence ID" value="XP_050499743.1"/>
    <property type="gene ID" value="LOC114329483"/>
</dbReference>
<accession>A0A6P7FN29</accession>
<dbReference type="InterPro" id="IPR035979">
    <property type="entry name" value="RBD_domain_sf"/>
</dbReference>
<evidence type="ECO:0000313" key="2">
    <source>
        <dbReference type="EnsemblMetazoa" id="XP_050499743.1"/>
    </source>
</evidence>
<dbReference type="SUPFAM" id="SSF54928">
    <property type="entry name" value="RNA-binding domain, RBD"/>
    <property type="match status" value="1"/>
</dbReference>
<name>A0A6P7FN29_DIAVI</name>
<feature type="compositionally biased region" description="Basic and acidic residues" evidence="1">
    <location>
        <begin position="126"/>
        <end position="137"/>
    </location>
</feature>
<evidence type="ECO:0000313" key="4">
    <source>
        <dbReference type="RefSeq" id="XP_028134408.1"/>
    </source>
</evidence>
<reference evidence="2" key="2">
    <citation type="submission" date="2025-05" db="UniProtKB">
        <authorList>
            <consortium name="EnsemblMetazoa"/>
        </authorList>
    </citation>
    <scope>IDENTIFICATION</scope>
</reference>
<dbReference type="InParanoid" id="A0A6P7FN29"/>
<dbReference type="GeneID" id="114329483"/>
<keyword evidence="3" id="KW-1185">Reference proteome</keyword>
<dbReference type="KEGG" id="dvv:114329483"/>